<evidence type="ECO:0000313" key="1">
    <source>
        <dbReference type="EMBL" id="ABN66894.2"/>
    </source>
</evidence>
<dbReference type="eggNOG" id="ENOG502T6DQ">
    <property type="taxonomic scope" value="Eukaryota"/>
</dbReference>
<proteinExistence type="predicted"/>
<dbReference type="RefSeq" id="XP_001384923.2">
    <property type="nucleotide sequence ID" value="XM_001384886.1"/>
</dbReference>
<evidence type="ECO:0000313" key="2">
    <source>
        <dbReference type="Proteomes" id="UP000002258"/>
    </source>
</evidence>
<dbReference type="KEGG" id="pic:PICST_67911"/>
<name>A3LW34_PICST</name>
<dbReference type="InParanoid" id="A3LW34"/>
<dbReference type="GeneID" id="4839569"/>
<accession>A3LW34</accession>
<sequence>MDFSQSYYYFGNLEKRATSWRSMSSSITHVTSDLKAGDSSDILIEAIHRFHLQIQPSIALDPKDISKPGELIAKLDILHEYYSEIKSSLQVFSSREHSHLWLSFMCGMVAALRRFNQYYCVKYLNATYFEAESYLTLAPQISTRVTQYTFEYAAYLKTMLADDGVSIATIINCASSRSIRHFFDILIDSLDFISMDKVEDDEDLQSAEVILEAVQHGLLRYYETIDTCSSQIRDNLYNRAFSTLTNFLQVAYTIGKSELVIPFFSSTRNGSVPIINPESAINIVRTDTVSLVDLINYYKFTAFNLTTLSISEESCATKYNEQADLYFRILLSFPNLSRSIFMKLQFGVEDDHIKDPFGPSQQLMHLEFTPGSKQQESLVSLVDRQEISFIYIINFLLKSKSLRSVLDATSHYKSEMIFFVRSLSCSNAKELDKSASRPGSAHSSVVSFPKLNQLEQERNDEFRMQKVLNKLKLRSLSAVIVHGSYKEKLTLIVKFCKLLETGSFNLSVLSAHYGGNINDPNHFLNTIGTPSPGKRLHIIAIDRIVKLLIVLGLFHLMDTMGINEVRESYVVELFSLRVPIEDCLQIWPKHNFKIATLPSGDRLVSYAAQVTSTEERSLSARFAKMQEISDTTKELQKTAKVLN</sequence>
<protein>
    <submittedName>
        <fullName evidence="1">Uncharacterized protein</fullName>
    </submittedName>
</protein>
<reference evidence="1 2" key="1">
    <citation type="journal article" date="2007" name="Nat. Biotechnol.">
        <title>Genome sequence of the lignocellulose-bioconverting and xylose-fermenting yeast Pichia stipitis.</title>
        <authorList>
            <person name="Jeffries T.W."/>
            <person name="Grigoriev I.V."/>
            <person name="Grimwood J."/>
            <person name="Laplaza J.M."/>
            <person name="Aerts A."/>
            <person name="Salamov A."/>
            <person name="Schmutz J."/>
            <person name="Lindquist E."/>
            <person name="Dehal P."/>
            <person name="Shapiro H."/>
            <person name="Jin Y.S."/>
            <person name="Passoth V."/>
            <person name="Richardson P.M."/>
        </authorList>
    </citation>
    <scope>NUCLEOTIDE SEQUENCE [LARGE SCALE GENOMIC DNA]</scope>
    <source>
        <strain evidence="2">ATCC 58785 / CBS 6054 / NBRC 10063 / NRRL Y-11545</strain>
    </source>
</reference>
<dbReference type="OrthoDB" id="4093184at2759"/>
<dbReference type="OMA" id="CFEITSI"/>
<dbReference type="AlphaFoldDB" id="A3LW34"/>
<gene>
    <name evidence="1" type="ORF">PICST_67911</name>
</gene>
<dbReference type="HOGENOM" id="CLU_449855_0_0_1"/>
<keyword evidence="2" id="KW-1185">Reference proteome</keyword>
<dbReference type="EMBL" id="CP000499">
    <property type="protein sequence ID" value="ABN66894.2"/>
    <property type="molecule type" value="Genomic_DNA"/>
</dbReference>
<dbReference type="Proteomes" id="UP000002258">
    <property type="component" value="Chromosome 5"/>
</dbReference>
<organism evidence="1 2">
    <name type="scientific">Scheffersomyces stipitis (strain ATCC 58785 / CBS 6054 / NBRC 10063 / NRRL Y-11545)</name>
    <name type="common">Yeast</name>
    <name type="synonym">Pichia stipitis</name>
    <dbReference type="NCBI Taxonomy" id="322104"/>
    <lineage>
        <taxon>Eukaryota</taxon>
        <taxon>Fungi</taxon>
        <taxon>Dikarya</taxon>
        <taxon>Ascomycota</taxon>
        <taxon>Saccharomycotina</taxon>
        <taxon>Pichiomycetes</taxon>
        <taxon>Debaryomycetaceae</taxon>
        <taxon>Scheffersomyces</taxon>
    </lineage>
</organism>